<dbReference type="InterPro" id="IPR011009">
    <property type="entry name" value="Kinase-like_dom_sf"/>
</dbReference>
<evidence type="ECO:0000313" key="1">
    <source>
        <dbReference type="EMBL" id="KIL58398.1"/>
    </source>
</evidence>
<dbReference type="STRING" id="946122.A0A0C2WQ75"/>
<evidence type="ECO:0000313" key="2">
    <source>
        <dbReference type="Proteomes" id="UP000054549"/>
    </source>
</evidence>
<keyword evidence="2" id="KW-1185">Reference proteome</keyword>
<protein>
    <recommendedName>
        <fullName evidence="3">Non-specific serine/threonine protein kinase</fullName>
    </recommendedName>
</protein>
<dbReference type="OrthoDB" id="2523749at2759"/>
<proteinExistence type="predicted"/>
<evidence type="ECO:0008006" key="3">
    <source>
        <dbReference type="Google" id="ProtNLM"/>
    </source>
</evidence>
<accession>A0A0C2WQ75</accession>
<dbReference type="Proteomes" id="UP000054549">
    <property type="component" value="Unassembled WGS sequence"/>
</dbReference>
<dbReference type="EMBL" id="KN818339">
    <property type="protein sequence ID" value="KIL58398.1"/>
    <property type="molecule type" value="Genomic_DNA"/>
</dbReference>
<gene>
    <name evidence="1" type="ORF">M378DRAFT_170652</name>
</gene>
<reference evidence="1 2" key="1">
    <citation type="submission" date="2014-04" db="EMBL/GenBank/DDBJ databases">
        <title>Evolutionary Origins and Diversification of the Mycorrhizal Mutualists.</title>
        <authorList>
            <consortium name="DOE Joint Genome Institute"/>
            <consortium name="Mycorrhizal Genomics Consortium"/>
            <person name="Kohler A."/>
            <person name="Kuo A."/>
            <person name="Nagy L.G."/>
            <person name="Floudas D."/>
            <person name="Copeland A."/>
            <person name="Barry K.W."/>
            <person name="Cichocki N."/>
            <person name="Veneault-Fourrey C."/>
            <person name="LaButti K."/>
            <person name="Lindquist E.A."/>
            <person name="Lipzen A."/>
            <person name="Lundell T."/>
            <person name="Morin E."/>
            <person name="Murat C."/>
            <person name="Riley R."/>
            <person name="Ohm R."/>
            <person name="Sun H."/>
            <person name="Tunlid A."/>
            <person name="Henrissat B."/>
            <person name="Grigoriev I.V."/>
            <person name="Hibbett D.S."/>
            <person name="Martin F."/>
        </authorList>
    </citation>
    <scope>NUCLEOTIDE SEQUENCE [LARGE SCALE GENOMIC DNA]</scope>
    <source>
        <strain evidence="1 2">Koide BX008</strain>
    </source>
</reference>
<dbReference type="AlphaFoldDB" id="A0A0C2WQ75"/>
<dbReference type="SUPFAM" id="SSF56112">
    <property type="entry name" value="Protein kinase-like (PK-like)"/>
    <property type="match status" value="1"/>
</dbReference>
<name>A0A0C2WQ75_AMAMK</name>
<dbReference type="InParanoid" id="A0A0C2WQ75"/>
<organism evidence="1 2">
    <name type="scientific">Amanita muscaria (strain Koide BX008)</name>
    <dbReference type="NCBI Taxonomy" id="946122"/>
    <lineage>
        <taxon>Eukaryota</taxon>
        <taxon>Fungi</taxon>
        <taxon>Dikarya</taxon>
        <taxon>Basidiomycota</taxon>
        <taxon>Agaricomycotina</taxon>
        <taxon>Agaricomycetes</taxon>
        <taxon>Agaricomycetidae</taxon>
        <taxon>Agaricales</taxon>
        <taxon>Pluteineae</taxon>
        <taxon>Amanitaceae</taxon>
        <taxon>Amanita</taxon>
    </lineage>
</organism>
<dbReference type="Gene3D" id="1.10.510.10">
    <property type="entry name" value="Transferase(Phosphotransferase) domain 1"/>
    <property type="match status" value="1"/>
</dbReference>
<dbReference type="HOGENOM" id="CLU_953507_0_0_1"/>
<sequence length="234" mass="26582">MSSLRVKFPYQHWPGWDIPELVLSSVQLPSIPSTNDTPPTLVATVDKQPITDYGSDSPVFRATIQTDQQQPPTTVALKFALRQDLIPSLAQEAYAYSGPLKSLQGKAIPICYGLYAGVHDDDDEQVTIACLVLEFWGQCIRQPFRRLSRDLKLKILTQLGQLHKCGLHHDDFAERNVLERNGDIRIIDFDLMVEHHDCHCVDFKLTASPPDVDQFGCPLMWQVCRYTMKIWDST</sequence>